<feature type="transmembrane region" description="Helical" evidence="1">
    <location>
        <begin position="266"/>
        <end position="285"/>
    </location>
</feature>
<keyword evidence="1" id="KW-0812">Transmembrane</keyword>
<protein>
    <submittedName>
        <fullName evidence="2">O-antigen polymerase</fullName>
    </submittedName>
</protein>
<feature type="transmembrane region" description="Helical" evidence="1">
    <location>
        <begin position="103"/>
        <end position="121"/>
    </location>
</feature>
<dbReference type="AlphaFoldDB" id="U3GJV8"/>
<organism evidence="2">
    <name type="scientific">Salmonella enterica</name>
    <name type="common">Salmonella choleraesuis</name>
    <dbReference type="NCBI Taxonomy" id="28901"/>
    <lineage>
        <taxon>Bacteria</taxon>
        <taxon>Pseudomonadati</taxon>
        <taxon>Pseudomonadota</taxon>
        <taxon>Gammaproteobacteria</taxon>
        <taxon>Enterobacterales</taxon>
        <taxon>Enterobacteriaceae</taxon>
        <taxon>Salmonella</taxon>
    </lineage>
</organism>
<dbReference type="InterPro" id="IPR049458">
    <property type="entry name" value="EpsG-like"/>
</dbReference>
<dbReference type="Pfam" id="PF14897">
    <property type="entry name" value="EpsG"/>
    <property type="match status" value="1"/>
</dbReference>
<feature type="transmembrane region" description="Helical" evidence="1">
    <location>
        <begin position="234"/>
        <end position="254"/>
    </location>
</feature>
<feature type="transmembrane region" description="Helical" evidence="1">
    <location>
        <begin position="12"/>
        <end position="34"/>
    </location>
</feature>
<reference evidence="2" key="1">
    <citation type="journal article" date="2013" name="FEMS Microbiol. Rev.">
        <title>Structural diversity in Salmonella O antigens and its genetic basis.</title>
        <authorList>
            <person name="Liu B."/>
            <person name="Knirel Y.A."/>
            <person name="Feng L."/>
            <person name="Perepelov A.V."/>
            <person name="Senchenkova S.N."/>
            <person name="Reeves P.R."/>
            <person name="Wang L."/>
        </authorList>
    </citation>
    <scope>NUCLEOTIDE SEQUENCE</scope>
    <source>
        <strain evidence="2">G1603</strain>
    </source>
</reference>
<evidence type="ECO:0000313" key="2">
    <source>
        <dbReference type="EMBL" id="AFW04735.1"/>
    </source>
</evidence>
<name>U3GJV8_SALER</name>
<feature type="transmembrane region" description="Helical" evidence="1">
    <location>
        <begin position="179"/>
        <end position="199"/>
    </location>
</feature>
<dbReference type="EMBL" id="JX975333">
    <property type="protein sequence ID" value="AFW04735.1"/>
    <property type="molecule type" value="Genomic_DNA"/>
</dbReference>
<keyword evidence="1" id="KW-0472">Membrane</keyword>
<gene>
    <name evidence="2" type="primary">wzy</name>
</gene>
<accession>U3GJV8</accession>
<feature type="transmembrane region" description="Helical" evidence="1">
    <location>
        <begin position="148"/>
        <end position="167"/>
    </location>
</feature>
<proteinExistence type="predicted"/>
<feature type="transmembrane region" description="Helical" evidence="1">
    <location>
        <begin position="291"/>
        <end position="311"/>
    </location>
</feature>
<feature type="transmembrane region" description="Helical" evidence="1">
    <location>
        <begin position="77"/>
        <end position="97"/>
    </location>
</feature>
<sequence length="314" mass="37143">MINKNRYKGYYLILSFFLTLIFALRFFYFSHYEILLVSDTLEYYNNFSDIENDLFPYGLEILMPILMFFIKAIGGNFYDFLFFVLTLWLPLIFIIIYRSCYNPLFFIIVFISSFFYMNAVLIIRQYISGVFFIYCMLFAYQHKKISLFLAFLSILSHSYAIVWLIVVGRWFRNFITNKIILSVIIPISLFAVSFSFSSYQLQSVSSFLLQYNMPGLLQRKIQYYNNNNDPVESVSNISLILVDIIFILSIINLLKQKNEFVLKLSSLLIFNSFCFIMLGSNIVSASRFGFWSYYFSIPSLVILLYYCLNLVKDK</sequence>
<keyword evidence="1" id="KW-1133">Transmembrane helix</keyword>
<evidence type="ECO:0000256" key="1">
    <source>
        <dbReference type="SAM" id="Phobius"/>
    </source>
</evidence>